<name>A0A9R1CXY3_9BACT</name>
<evidence type="ECO:0000256" key="1">
    <source>
        <dbReference type="SAM" id="SignalP"/>
    </source>
</evidence>
<protein>
    <recommendedName>
        <fullName evidence="2">DUF5689 domain-containing protein</fullName>
    </recommendedName>
</protein>
<proteinExistence type="predicted"/>
<evidence type="ECO:0000259" key="2">
    <source>
        <dbReference type="Pfam" id="PF18942"/>
    </source>
</evidence>
<evidence type="ECO:0000313" key="4">
    <source>
        <dbReference type="Proteomes" id="UP000825483"/>
    </source>
</evidence>
<dbReference type="PROSITE" id="PS51257">
    <property type="entry name" value="PROKAR_LIPOPROTEIN"/>
    <property type="match status" value="1"/>
</dbReference>
<evidence type="ECO:0000313" key="3">
    <source>
        <dbReference type="EMBL" id="GJG58458.1"/>
    </source>
</evidence>
<reference evidence="3" key="1">
    <citation type="journal article" date="2022" name="Int. J. Syst. Evol. Microbiol.">
        <title>Prevotella lacticifex sp. nov., isolated from the rumen of cows.</title>
        <authorList>
            <person name="Shinkai T."/>
            <person name="Ikeyama N."/>
            <person name="Kumagai M."/>
            <person name="Ohmori H."/>
            <person name="Sakamoto M."/>
            <person name="Ohkuma M."/>
            <person name="Mitsumori M."/>
        </authorList>
    </citation>
    <scope>NUCLEOTIDE SEQUENCE</scope>
    <source>
        <strain evidence="3">R5076</strain>
    </source>
</reference>
<sequence>MTMKKKLSYIALALAGVLFASCMGDDYAGARYDETPFGNNALTDDNVISIAALKDKYQSAINTDYRDGKAYEQVTGDLKIKGVVTSSDEQGNIYNELAIQDSTGAILLSVAQGGLYSFLPVGTEVLVDLKGLYVGNYGLQAEIGVPTTNANGGTYVGRMSRATFDQHYKILSSGNAVEPEEFDATKWDLAKDGGKLAVLHEVTFNHDLSIDSTYADANGGAGSKSWYFKELGRTVQVYNSNYADFANAVVPKYKVDVTGIMKRYNNSWELIIRTLDDVKKAATAIYEEGFATGTGEWAAVDVTLPEGLKYVWGGSAYGAKASAYVGGANHAAESWLVSPEIDLTAASNATLAISQAANFIGSTFGENCKILVSTDYKTGAPSTAKWTELSLDNVPTAETKWNMVDGTTSLSKFAGKKIHLAFQYVSTESTAPTWEIRSVTIK</sequence>
<feature type="chain" id="PRO_5040175270" description="DUF5689 domain-containing protein" evidence="1">
    <location>
        <begin position="25"/>
        <end position="442"/>
    </location>
</feature>
<dbReference type="EMBL" id="BPUB01000001">
    <property type="protein sequence ID" value="GJG58458.1"/>
    <property type="molecule type" value="Genomic_DNA"/>
</dbReference>
<gene>
    <name evidence="3" type="ORF">PRLR5076_13090</name>
</gene>
<feature type="signal peptide" evidence="1">
    <location>
        <begin position="1"/>
        <end position="24"/>
    </location>
</feature>
<keyword evidence="4" id="KW-1185">Reference proteome</keyword>
<accession>A0A9R1CXY3</accession>
<dbReference type="Pfam" id="PF18942">
    <property type="entry name" value="DUF5689"/>
    <property type="match status" value="1"/>
</dbReference>
<dbReference type="AlphaFoldDB" id="A0A9R1CXY3"/>
<keyword evidence="1" id="KW-0732">Signal</keyword>
<dbReference type="Proteomes" id="UP000825483">
    <property type="component" value="Unassembled WGS sequence"/>
</dbReference>
<organism evidence="3 4">
    <name type="scientific">Prevotella lacticifex</name>
    <dbReference type="NCBI Taxonomy" id="2854755"/>
    <lineage>
        <taxon>Bacteria</taxon>
        <taxon>Pseudomonadati</taxon>
        <taxon>Bacteroidota</taxon>
        <taxon>Bacteroidia</taxon>
        <taxon>Bacteroidales</taxon>
        <taxon>Prevotellaceae</taxon>
        <taxon>Prevotella</taxon>
    </lineage>
</organism>
<comment type="caution">
    <text evidence="3">The sequence shown here is derived from an EMBL/GenBank/DDBJ whole genome shotgun (WGS) entry which is preliminary data.</text>
</comment>
<dbReference type="Gene3D" id="2.60.120.200">
    <property type="match status" value="1"/>
</dbReference>
<dbReference type="NCBIfam" id="NF038128">
    <property type="entry name" value="choice_anch_J"/>
    <property type="match status" value="1"/>
</dbReference>
<dbReference type="InterPro" id="IPR043744">
    <property type="entry name" value="DUF5689"/>
</dbReference>
<feature type="domain" description="DUF5689" evidence="2">
    <location>
        <begin position="46"/>
        <end position="278"/>
    </location>
</feature>